<name>A0AAN6YFH1_9PEZI</name>
<gene>
    <name evidence="3" type="ORF">QBC37DRAFT_62463</name>
</gene>
<protein>
    <submittedName>
        <fullName evidence="3">RmlC-like cupin domain-containing protein</fullName>
    </submittedName>
</protein>
<dbReference type="PANTHER" id="PTHR33387">
    <property type="entry name" value="RMLC-LIKE JELLY ROLL FOLD PROTEIN"/>
    <property type="match status" value="1"/>
</dbReference>
<evidence type="ECO:0000313" key="4">
    <source>
        <dbReference type="Proteomes" id="UP001301769"/>
    </source>
</evidence>
<comment type="caution">
    <text evidence="3">The sequence shown here is derived from an EMBL/GenBank/DDBJ whole genome shotgun (WGS) entry which is preliminary data.</text>
</comment>
<feature type="compositionally biased region" description="Pro residues" evidence="1">
    <location>
        <begin position="8"/>
        <end position="17"/>
    </location>
</feature>
<dbReference type="SUPFAM" id="SSF51182">
    <property type="entry name" value="RmlC-like cupins"/>
    <property type="match status" value="1"/>
</dbReference>
<organism evidence="3 4">
    <name type="scientific">Rhypophila decipiens</name>
    <dbReference type="NCBI Taxonomy" id="261697"/>
    <lineage>
        <taxon>Eukaryota</taxon>
        <taxon>Fungi</taxon>
        <taxon>Dikarya</taxon>
        <taxon>Ascomycota</taxon>
        <taxon>Pezizomycotina</taxon>
        <taxon>Sordariomycetes</taxon>
        <taxon>Sordariomycetidae</taxon>
        <taxon>Sordariales</taxon>
        <taxon>Naviculisporaceae</taxon>
        <taxon>Rhypophila</taxon>
    </lineage>
</organism>
<evidence type="ECO:0000313" key="3">
    <source>
        <dbReference type="EMBL" id="KAK4217126.1"/>
    </source>
</evidence>
<proteinExistence type="predicted"/>
<dbReference type="InterPro" id="IPR014710">
    <property type="entry name" value="RmlC-like_jellyroll"/>
</dbReference>
<sequence length="225" mass="25106">MTISTPKPESPLTPYFPVPTKDTSKQAPKEEAPQIDAVINALKMLPHIEGGYYAETDRDPRLVPSPFPDTPSSPDFFQRQGFNPSHRNASTTIYYLITPNSPQGNFHRNRARTVHTLHRGRGRYVLIHADEEGKEKRVESFVVGLDVARGEKPQWIVEGGKYKASYLLPDVEGGEGGGEASGWLLISETVVPGFEFFDHDFLTKSGLKELVGEEKAAELDWLARE</sequence>
<feature type="domain" description="DUF985" evidence="2">
    <location>
        <begin position="37"/>
        <end position="201"/>
    </location>
</feature>
<evidence type="ECO:0000259" key="2">
    <source>
        <dbReference type="Pfam" id="PF06172"/>
    </source>
</evidence>
<dbReference type="InterPro" id="IPR039935">
    <property type="entry name" value="YML079W-like"/>
</dbReference>
<dbReference type="InterPro" id="IPR009327">
    <property type="entry name" value="Cupin_DUF985"/>
</dbReference>
<dbReference type="AlphaFoldDB" id="A0AAN6YFH1"/>
<dbReference type="CDD" id="cd06121">
    <property type="entry name" value="cupin_YML079wp"/>
    <property type="match status" value="1"/>
</dbReference>
<dbReference type="EMBL" id="MU858062">
    <property type="protein sequence ID" value="KAK4217126.1"/>
    <property type="molecule type" value="Genomic_DNA"/>
</dbReference>
<dbReference type="Pfam" id="PF06172">
    <property type="entry name" value="Cupin_5"/>
    <property type="match status" value="1"/>
</dbReference>
<feature type="compositionally biased region" description="Basic and acidic residues" evidence="1">
    <location>
        <begin position="22"/>
        <end position="32"/>
    </location>
</feature>
<dbReference type="PANTHER" id="PTHR33387:SF3">
    <property type="entry name" value="DUF985 DOMAIN-CONTAINING PROTEIN"/>
    <property type="match status" value="1"/>
</dbReference>
<feature type="region of interest" description="Disordered" evidence="1">
    <location>
        <begin position="1"/>
        <end position="32"/>
    </location>
</feature>
<dbReference type="Gene3D" id="2.60.120.10">
    <property type="entry name" value="Jelly Rolls"/>
    <property type="match status" value="1"/>
</dbReference>
<evidence type="ECO:0000256" key="1">
    <source>
        <dbReference type="SAM" id="MobiDB-lite"/>
    </source>
</evidence>
<reference evidence="3" key="2">
    <citation type="submission" date="2023-05" db="EMBL/GenBank/DDBJ databases">
        <authorList>
            <consortium name="Lawrence Berkeley National Laboratory"/>
            <person name="Steindorff A."/>
            <person name="Hensen N."/>
            <person name="Bonometti L."/>
            <person name="Westerberg I."/>
            <person name="Brannstrom I.O."/>
            <person name="Guillou S."/>
            <person name="Cros-Aarteil S."/>
            <person name="Calhoun S."/>
            <person name="Haridas S."/>
            <person name="Kuo A."/>
            <person name="Mondo S."/>
            <person name="Pangilinan J."/>
            <person name="Riley R."/>
            <person name="Labutti K."/>
            <person name="Andreopoulos B."/>
            <person name="Lipzen A."/>
            <person name="Chen C."/>
            <person name="Yanf M."/>
            <person name="Daum C."/>
            <person name="Ng V."/>
            <person name="Clum A."/>
            <person name="Ohm R."/>
            <person name="Martin F."/>
            <person name="Silar P."/>
            <person name="Natvig D."/>
            <person name="Lalanne C."/>
            <person name="Gautier V."/>
            <person name="Ament-Velasquez S.L."/>
            <person name="Kruys A."/>
            <person name="Hutchinson M.I."/>
            <person name="Powell A.J."/>
            <person name="Barry K."/>
            <person name="Miller A.N."/>
            <person name="Grigoriev I.V."/>
            <person name="Debuchy R."/>
            <person name="Gladieux P."/>
            <person name="Thoren M.H."/>
            <person name="Johannesson H."/>
        </authorList>
    </citation>
    <scope>NUCLEOTIDE SEQUENCE</scope>
    <source>
        <strain evidence="3">PSN293</strain>
    </source>
</reference>
<dbReference type="Proteomes" id="UP001301769">
    <property type="component" value="Unassembled WGS sequence"/>
</dbReference>
<accession>A0AAN6YFH1</accession>
<keyword evidence="4" id="KW-1185">Reference proteome</keyword>
<reference evidence="3" key="1">
    <citation type="journal article" date="2023" name="Mol. Phylogenet. Evol.">
        <title>Genome-scale phylogeny and comparative genomics of the fungal order Sordariales.</title>
        <authorList>
            <person name="Hensen N."/>
            <person name="Bonometti L."/>
            <person name="Westerberg I."/>
            <person name="Brannstrom I.O."/>
            <person name="Guillou S."/>
            <person name="Cros-Aarteil S."/>
            <person name="Calhoun S."/>
            <person name="Haridas S."/>
            <person name="Kuo A."/>
            <person name="Mondo S."/>
            <person name="Pangilinan J."/>
            <person name="Riley R."/>
            <person name="LaButti K."/>
            <person name="Andreopoulos B."/>
            <person name="Lipzen A."/>
            <person name="Chen C."/>
            <person name="Yan M."/>
            <person name="Daum C."/>
            <person name="Ng V."/>
            <person name="Clum A."/>
            <person name="Steindorff A."/>
            <person name="Ohm R.A."/>
            <person name="Martin F."/>
            <person name="Silar P."/>
            <person name="Natvig D.O."/>
            <person name="Lalanne C."/>
            <person name="Gautier V."/>
            <person name="Ament-Velasquez S.L."/>
            <person name="Kruys A."/>
            <person name="Hutchinson M.I."/>
            <person name="Powell A.J."/>
            <person name="Barry K."/>
            <person name="Miller A.N."/>
            <person name="Grigoriev I.V."/>
            <person name="Debuchy R."/>
            <person name="Gladieux P."/>
            <person name="Hiltunen Thoren M."/>
            <person name="Johannesson H."/>
        </authorList>
    </citation>
    <scope>NUCLEOTIDE SEQUENCE</scope>
    <source>
        <strain evidence="3">PSN293</strain>
    </source>
</reference>
<dbReference type="InterPro" id="IPR011051">
    <property type="entry name" value="RmlC_Cupin_sf"/>
</dbReference>